<keyword evidence="3" id="KW-1003">Cell membrane</keyword>
<evidence type="ECO:0000256" key="5">
    <source>
        <dbReference type="ARBA" id="ARBA00022692"/>
    </source>
</evidence>
<evidence type="ECO:0000256" key="1">
    <source>
        <dbReference type="ARBA" id="ARBA00004429"/>
    </source>
</evidence>
<evidence type="ECO:0000256" key="9">
    <source>
        <dbReference type="ARBA" id="ARBA00023004"/>
    </source>
</evidence>
<dbReference type="InterPro" id="IPR005804">
    <property type="entry name" value="FA_desaturase_dom"/>
</dbReference>
<evidence type="ECO:0000256" key="3">
    <source>
        <dbReference type="ARBA" id="ARBA00022475"/>
    </source>
</evidence>
<evidence type="ECO:0000256" key="11">
    <source>
        <dbReference type="ARBA" id="ARBA00023136"/>
    </source>
</evidence>
<accession>A0A1M5M012</accession>
<keyword evidence="10 14" id="KW-0503">Monooxygenase</keyword>
<evidence type="ECO:0000313" key="14">
    <source>
        <dbReference type="EMBL" id="SHG70013.1"/>
    </source>
</evidence>
<dbReference type="Proteomes" id="UP000199758">
    <property type="component" value="Unassembled WGS sequence"/>
</dbReference>
<sequence length="375" mass="42952">MLDYLKYTVSTVILAATTAGLWIGGVYVWLGLGVLLGVLGLDAFLKPDHSIRDQRYPWLYDAVVAFNMALGFALICQYAYLVGQDHFVTTSSAVGAFVTMMFVQFVVTAPALHEMFHRENTGLRWYGRIGQVLIFDPWREITHVVTHHMAVATPYDPDYARRGDTLYGHLFRTFRKQIVESYHLEKTMWTKRGRAWWDPRNGWVQRAAMLVGFTAILLACGGAYGALLAIGVCLLGPRLFLEVFNYCQHYGLVTGTPGRFEKRHTWNHLTPFVRILALEITNHAGHHEDSYKPFYGLVPDPTGPKQPQFLMCVLLAFVPPLWFMMIRPLLKHWDEHYATQQERELARAENLRAGWVDERIDQSSRFTLPPMAMAR</sequence>
<keyword evidence="4" id="KW-0997">Cell inner membrane</keyword>
<dbReference type="OrthoDB" id="4759734at2"/>
<evidence type="ECO:0000259" key="13">
    <source>
        <dbReference type="Pfam" id="PF00487"/>
    </source>
</evidence>
<dbReference type="Pfam" id="PF00487">
    <property type="entry name" value="FA_desaturase"/>
    <property type="match status" value="1"/>
</dbReference>
<dbReference type="GO" id="GO:0046872">
    <property type="term" value="F:metal ion binding"/>
    <property type="evidence" value="ECO:0007669"/>
    <property type="project" value="UniProtKB-KW"/>
</dbReference>
<evidence type="ECO:0000256" key="12">
    <source>
        <dbReference type="SAM" id="Phobius"/>
    </source>
</evidence>
<comment type="similarity">
    <text evidence="2">Belongs to the fatty acid desaturase type 1 family. AlkB subfamily.</text>
</comment>
<gene>
    <name evidence="14" type="ORF">SAMN04488068_1163</name>
</gene>
<evidence type="ECO:0000256" key="10">
    <source>
        <dbReference type="ARBA" id="ARBA00023033"/>
    </source>
</evidence>
<dbReference type="PANTHER" id="PTHR38674">
    <property type="entry name" value="ALKANE 1-MONOOXYGENASE 1"/>
    <property type="match status" value="1"/>
</dbReference>
<keyword evidence="9" id="KW-0408">Iron</keyword>
<dbReference type="GO" id="GO:0005886">
    <property type="term" value="C:plasma membrane"/>
    <property type="evidence" value="ECO:0007669"/>
    <property type="project" value="UniProtKB-SubCell"/>
</dbReference>
<feature type="transmembrane region" description="Helical" evidence="12">
    <location>
        <begin position="92"/>
        <end position="112"/>
    </location>
</feature>
<dbReference type="EMBL" id="FQWZ01000002">
    <property type="protein sequence ID" value="SHG70013.1"/>
    <property type="molecule type" value="Genomic_DNA"/>
</dbReference>
<proteinExistence type="inferred from homology"/>
<keyword evidence="5 12" id="KW-0812">Transmembrane</keyword>
<feature type="domain" description="Fatty acid desaturase" evidence="13">
    <location>
        <begin position="94"/>
        <end position="297"/>
    </location>
</feature>
<protein>
    <submittedName>
        <fullName evidence="14">Alkane 1-monooxygenase</fullName>
    </submittedName>
</protein>
<comment type="subcellular location">
    <subcellularLocation>
        <location evidence="1">Cell inner membrane</location>
        <topology evidence="1">Multi-pass membrane protein</topology>
    </subcellularLocation>
</comment>
<keyword evidence="8" id="KW-0560">Oxidoreductase</keyword>
<name>A0A1M5M012_9GAMM</name>
<keyword evidence="11 12" id="KW-0472">Membrane</keyword>
<feature type="transmembrane region" description="Helical" evidence="12">
    <location>
        <begin position="20"/>
        <end position="45"/>
    </location>
</feature>
<feature type="transmembrane region" description="Helical" evidence="12">
    <location>
        <begin position="308"/>
        <end position="326"/>
    </location>
</feature>
<evidence type="ECO:0000256" key="8">
    <source>
        <dbReference type="ARBA" id="ARBA00023002"/>
    </source>
</evidence>
<evidence type="ECO:0000256" key="4">
    <source>
        <dbReference type="ARBA" id="ARBA00022519"/>
    </source>
</evidence>
<keyword evidence="6" id="KW-0479">Metal-binding</keyword>
<dbReference type="GO" id="GO:0004497">
    <property type="term" value="F:monooxygenase activity"/>
    <property type="evidence" value="ECO:0007669"/>
    <property type="project" value="UniProtKB-KW"/>
</dbReference>
<evidence type="ECO:0000256" key="2">
    <source>
        <dbReference type="ARBA" id="ARBA00010823"/>
    </source>
</evidence>
<evidence type="ECO:0000313" key="15">
    <source>
        <dbReference type="Proteomes" id="UP000199758"/>
    </source>
</evidence>
<dbReference type="RefSeq" id="WP_072895165.1">
    <property type="nucleotide sequence ID" value="NZ_FQWZ01000002.1"/>
</dbReference>
<organism evidence="14 15">
    <name type="scientific">Hydrocarboniphaga daqingensis</name>
    <dbReference type="NCBI Taxonomy" id="490188"/>
    <lineage>
        <taxon>Bacteria</taxon>
        <taxon>Pseudomonadati</taxon>
        <taxon>Pseudomonadota</taxon>
        <taxon>Gammaproteobacteria</taxon>
        <taxon>Nevskiales</taxon>
        <taxon>Nevskiaceae</taxon>
        <taxon>Hydrocarboniphaga</taxon>
    </lineage>
</organism>
<keyword evidence="15" id="KW-1185">Reference proteome</keyword>
<evidence type="ECO:0000256" key="6">
    <source>
        <dbReference type="ARBA" id="ARBA00022723"/>
    </source>
</evidence>
<dbReference type="AlphaFoldDB" id="A0A1M5M012"/>
<evidence type="ECO:0000256" key="7">
    <source>
        <dbReference type="ARBA" id="ARBA00022989"/>
    </source>
</evidence>
<feature type="transmembrane region" description="Helical" evidence="12">
    <location>
        <begin position="207"/>
        <end position="232"/>
    </location>
</feature>
<keyword evidence="7 12" id="KW-1133">Transmembrane helix</keyword>
<feature type="transmembrane region" description="Helical" evidence="12">
    <location>
        <begin position="57"/>
        <end position="80"/>
    </location>
</feature>
<dbReference type="GO" id="GO:0006629">
    <property type="term" value="P:lipid metabolic process"/>
    <property type="evidence" value="ECO:0007669"/>
    <property type="project" value="InterPro"/>
</dbReference>
<reference evidence="14 15" key="1">
    <citation type="submission" date="2016-11" db="EMBL/GenBank/DDBJ databases">
        <authorList>
            <person name="Jaros S."/>
            <person name="Januszkiewicz K."/>
            <person name="Wedrychowicz H."/>
        </authorList>
    </citation>
    <scope>NUCLEOTIDE SEQUENCE [LARGE SCALE GENOMIC DNA]</scope>
    <source>
        <strain evidence="14 15">CGMCC 1.7049</strain>
    </source>
</reference>
<dbReference type="STRING" id="490188.SAMN04488068_1163"/>
<dbReference type="InterPro" id="IPR033885">
    <property type="entry name" value="AlkB/XylM"/>
</dbReference>
<dbReference type="PANTHER" id="PTHR38674:SF1">
    <property type="entry name" value="ALKANE 1-MONOOXYGENASE 1"/>
    <property type="match status" value="1"/>
</dbReference>